<dbReference type="Gene3D" id="1.20.120.1750">
    <property type="match status" value="1"/>
</dbReference>
<evidence type="ECO:0000313" key="2">
    <source>
        <dbReference type="Proteomes" id="UP000281406"/>
    </source>
</evidence>
<accession>A0A3N0Y3J6</accession>
<keyword evidence="2" id="KW-1185">Reference proteome</keyword>
<dbReference type="EMBL" id="RJVU01053127">
    <property type="protein sequence ID" value="ROL40694.1"/>
    <property type="molecule type" value="Genomic_DNA"/>
</dbReference>
<evidence type="ECO:0000313" key="1">
    <source>
        <dbReference type="EMBL" id="ROL40694.1"/>
    </source>
</evidence>
<dbReference type="Proteomes" id="UP000281406">
    <property type="component" value="Unassembled WGS sequence"/>
</dbReference>
<sequence>MKVNFLENCQQGIFGNKQRRFVFLRTKKRTEHCGSPCPICQQSDIGILDGQCAVCRYCSKLNRCVFQFCLACQRKWPQHASTTKSCMLPNCALRAALLSDTRISDPESSVRGCPYCRACPGCHALLTHNGEGCPNIVCPNCNQEFCFRCLRLECYDNEYDDYDDYDQDDPEPELCVIVDNTEILQHLGL</sequence>
<dbReference type="SUPFAM" id="SSF57850">
    <property type="entry name" value="RING/U-box"/>
    <property type="match status" value="1"/>
</dbReference>
<organism evidence="1 2">
    <name type="scientific">Anabarilius grahami</name>
    <name type="common">Kanglang fish</name>
    <name type="synonym">Barilius grahami</name>
    <dbReference type="NCBI Taxonomy" id="495550"/>
    <lineage>
        <taxon>Eukaryota</taxon>
        <taxon>Metazoa</taxon>
        <taxon>Chordata</taxon>
        <taxon>Craniata</taxon>
        <taxon>Vertebrata</taxon>
        <taxon>Euteleostomi</taxon>
        <taxon>Actinopterygii</taxon>
        <taxon>Neopterygii</taxon>
        <taxon>Teleostei</taxon>
        <taxon>Ostariophysi</taxon>
        <taxon>Cypriniformes</taxon>
        <taxon>Xenocyprididae</taxon>
        <taxon>Xenocypridinae</taxon>
        <taxon>Xenocypridinae incertae sedis</taxon>
        <taxon>Anabarilius</taxon>
    </lineage>
</organism>
<dbReference type="AlphaFoldDB" id="A0A3N0Y3J6"/>
<reference evidence="1 2" key="1">
    <citation type="submission" date="2018-10" db="EMBL/GenBank/DDBJ databases">
        <title>Genome assembly for a Yunnan-Guizhou Plateau 3E fish, Anabarilius grahami (Regan), and its evolutionary and genetic applications.</title>
        <authorList>
            <person name="Jiang W."/>
        </authorList>
    </citation>
    <scope>NUCLEOTIDE SEQUENCE [LARGE SCALE GENOMIC DNA]</scope>
    <source>
        <strain evidence="1">AG-KIZ</strain>
        <tissue evidence="1">Muscle</tissue>
    </source>
</reference>
<name>A0A3N0Y3J6_ANAGA</name>
<proteinExistence type="predicted"/>
<comment type="caution">
    <text evidence="1">The sequence shown here is derived from an EMBL/GenBank/DDBJ whole genome shotgun (WGS) entry which is preliminary data.</text>
</comment>
<protein>
    <submittedName>
        <fullName evidence="1">E3 ubiquitin-protein ligase RNF144A</fullName>
    </submittedName>
</protein>
<gene>
    <name evidence="1" type="ORF">DPX16_9688</name>
</gene>
<dbReference type="OrthoDB" id="1431934at2759"/>